<reference evidence="3 4" key="1">
    <citation type="journal article" date="2018" name="G3 (Bethesda)">
        <title>Phylogenetic and Phylogenomic Definition of Rhizopus Species.</title>
        <authorList>
            <person name="Gryganskyi A.P."/>
            <person name="Golan J."/>
            <person name="Dolatabadi S."/>
            <person name="Mondo S."/>
            <person name="Robb S."/>
            <person name="Idnurm A."/>
            <person name="Muszewska A."/>
            <person name="Steczkiewicz K."/>
            <person name="Masonjones S."/>
            <person name="Liao H.L."/>
            <person name="Gajdeczka M.T."/>
            <person name="Anike F."/>
            <person name="Vuek A."/>
            <person name="Anishchenko I.M."/>
            <person name="Voigt K."/>
            <person name="de Hoog G.S."/>
            <person name="Smith M.E."/>
            <person name="Heitman J."/>
            <person name="Vilgalys R."/>
            <person name="Stajich J.E."/>
        </authorList>
    </citation>
    <scope>NUCLEOTIDE SEQUENCE [LARGE SCALE GENOMIC DNA]</scope>
    <source>
        <strain evidence="3 4">LSU 92-RS-03</strain>
    </source>
</reference>
<keyword evidence="3" id="KW-0808">Transferase</keyword>
<dbReference type="PANTHER" id="PTHR16861:SF4">
    <property type="entry name" value="SH3 DOMAIN PROTEIN (AFU_ORTHOLOGUE AFUA_1G13610)"/>
    <property type="match status" value="1"/>
</dbReference>
<organism evidence="3 4">
    <name type="scientific">Rhizopus stolonifer</name>
    <name type="common">Rhizopus nigricans</name>
    <dbReference type="NCBI Taxonomy" id="4846"/>
    <lineage>
        <taxon>Eukaryota</taxon>
        <taxon>Fungi</taxon>
        <taxon>Fungi incertae sedis</taxon>
        <taxon>Mucoromycota</taxon>
        <taxon>Mucoromycotina</taxon>
        <taxon>Mucoromycetes</taxon>
        <taxon>Mucorales</taxon>
        <taxon>Mucorineae</taxon>
        <taxon>Rhizopodaceae</taxon>
        <taxon>Rhizopus</taxon>
    </lineage>
</organism>
<accession>A0A367KUP5</accession>
<dbReference type="CDD" id="cd12087">
    <property type="entry name" value="TM_EGFR-like"/>
    <property type="match status" value="1"/>
</dbReference>
<evidence type="ECO:0000259" key="2">
    <source>
        <dbReference type="PROSITE" id="PS50011"/>
    </source>
</evidence>
<dbReference type="OrthoDB" id="2289236at2759"/>
<name>A0A367KUP5_RHIST</name>
<dbReference type="PROSITE" id="PS50011">
    <property type="entry name" value="PROTEIN_KINASE_DOM"/>
    <property type="match status" value="1"/>
</dbReference>
<dbReference type="Gene3D" id="1.10.510.10">
    <property type="entry name" value="Transferase(Phosphotransferase) domain 1"/>
    <property type="match status" value="1"/>
</dbReference>
<comment type="caution">
    <text evidence="3">The sequence shown here is derived from an EMBL/GenBank/DDBJ whole genome shotgun (WGS) entry which is preliminary data.</text>
</comment>
<dbReference type="Proteomes" id="UP000253551">
    <property type="component" value="Unassembled WGS sequence"/>
</dbReference>
<dbReference type="Pfam" id="PF00069">
    <property type="entry name" value="Pkinase"/>
    <property type="match status" value="1"/>
</dbReference>
<keyword evidence="1" id="KW-0812">Transmembrane</keyword>
<sequence length="608" mass="66876">MATVNTTQIAFVSERLQGHTELSLNFLNGDTLTKLTTLNQTGVLASDAQSNSLYLLQDNLISDYQLTNQTYDSFAVSGSITQSTSASVVSSANNQTKYIFFYDQQSAQVKLYQHVPALSHSVALNHSLTSIHVDRVTQIKPTGTSAKGLQKRDVSGWTEQRVSQAGCSSGQCIVSVVALAGNDEPSLITIVDEGNGTFSAMRILQTTTSTTISTATSTSSNAPSDTLLPNESIRLSDGGIAGIVVGVLVFVAIVTGLLWFIKRKKNKILSYKARNYSFEEPVPAQSVIISHSILRAMSSTSIIHSSEDMTSTQNDGRPDIRPLSYIEGLIDFAHLSDEEMLELEPERGGPMVLFNGAYTSPKEEQVHHTQAYTTRTFITQEGYCSVHYFTSAHLNTFIRAVHAVSLQDSSHVMKTQRAIVLYSPTPKSGYQSLWITSPTLASHTLYAVLSNKTNLDPVITTWSLLQAVHSVHKQGLAHLSIDTHAFYQTPSLDWILGNFGTVQKQGTPLTRDGLPTPNAFTPPEFHKTFLHQATTEADLWSLGCVIYTLITQRNVNARLDGDQLKEMLDHVKDQAFRTLLNGMLQLSPKDRKSVQFALDTWNAIYHLQ</sequence>
<keyword evidence="4" id="KW-1185">Reference proteome</keyword>
<dbReference type="GO" id="GO:0004672">
    <property type="term" value="F:protein kinase activity"/>
    <property type="evidence" value="ECO:0007669"/>
    <property type="project" value="InterPro"/>
</dbReference>
<gene>
    <name evidence="3" type="primary">PLK3</name>
    <name evidence="3" type="ORF">CU098_012493</name>
</gene>
<keyword evidence="1" id="KW-0472">Membrane</keyword>
<dbReference type="EMBL" id="PJQM01000278">
    <property type="protein sequence ID" value="RCI05887.1"/>
    <property type="molecule type" value="Genomic_DNA"/>
</dbReference>
<evidence type="ECO:0000313" key="4">
    <source>
        <dbReference type="Proteomes" id="UP000253551"/>
    </source>
</evidence>
<feature type="domain" description="Protein kinase" evidence="2">
    <location>
        <begin position="347"/>
        <end position="605"/>
    </location>
</feature>
<dbReference type="GO" id="GO:0005524">
    <property type="term" value="F:ATP binding"/>
    <property type="evidence" value="ECO:0007669"/>
    <property type="project" value="InterPro"/>
</dbReference>
<dbReference type="SMART" id="SM00220">
    <property type="entry name" value="S_TKc"/>
    <property type="match status" value="1"/>
</dbReference>
<proteinExistence type="predicted"/>
<dbReference type="STRING" id="4846.A0A367KUP5"/>
<dbReference type="InterPro" id="IPR000719">
    <property type="entry name" value="Prot_kinase_dom"/>
</dbReference>
<dbReference type="AlphaFoldDB" id="A0A367KUP5"/>
<dbReference type="SUPFAM" id="SSF56112">
    <property type="entry name" value="Protein kinase-like (PK-like)"/>
    <property type="match status" value="1"/>
</dbReference>
<dbReference type="InterPro" id="IPR011009">
    <property type="entry name" value="Kinase-like_dom_sf"/>
</dbReference>
<evidence type="ECO:0000256" key="1">
    <source>
        <dbReference type="SAM" id="Phobius"/>
    </source>
</evidence>
<keyword evidence="1" id="KW-1133">Transmembrane helix</keyword>
<evidence type="ECO:0000313" key="3">
    <source>
        <dbReference type="EMBL" id="RCI05887.1"/>
    </source>
</evidence>
<keyword evidence="3" id="KW-0418">Kinase</keyword>
<protein>
    <submittedName>
        <fullName evidence="3">Polo-like kinase 3</fullName>
    </submittedName>
</protein>
<feature type="transmembrane region" description="Helical" evidence="1">
    <location>
        <begin position="239"/>
        <end position="261"/>
    </location>
</feature>
<dbReference type="PANTHER" id="PTHR16861">
    <property type="entry name" value="GLYCOPROTEIN 38"/>
    <property type="match status" value="1"/>
</dbReference>